<protein>
    <submittedName>
        <fullName evidence="1">Uncharacterized protein</fullName>
    </submittedName>
</protein>
<dbReference type="AlphaFoldDB" id="W2GFV7"/>
<evidence type="ECO:0000313" key="1">
    <source>
        <dbReference type="EMBL" id="ETK81804.1"/>
    </source>
</evidence>
<organism evidence="1">
    <name type="scientific">Phytophthora nicotianae</name>
    <name type="common">Potato buckeye rot agent</name>
    <name type="synonym">Phytophthora parasitica</name>
    <dbReference type="NCBI Taxonomy" id="4792"/>
    <lineage>
        <taxon>Eukaryota</taxon>
        <taxon>Sar</taxon>
        <taxon>Stramenopiles</taxon>
        <taxon>Oomycota</taxon>
        <taxon>Peronosporomycetes</taxon>
        <taxon>Peronosporales</taxon>
        <taxon>Peronosporaceae</taxon>
        <taxon>Phytophthora</taxon>
    </lineage>
</organism>
<dbReference type="EMBL" id="KI687350">
    <property type="protein sequence ID" value="ETK81804.1"/>
    <property type="molecule type" value="Genomic_DNA"/>
</dbReference>
<gene>
    <name evidence="1" type="ORF">L915_12721</name>
</gene>
<dbReference type="Proteomes" id="UP000053236">
    <property type="component" value="Unassembled WGS sequence"/>
</dbReference>
<proteinExistence type="predicted"/>
<reference evidence="1" key="1">
    <citation type="submission" date="2013-11" db="EMBL/GenBank/DDBJ databases">
        <title>The Genome Sequence of Phytophthora parasitica CJ02B3.</title>
        <authorList>
            <consortium name="The Broad Institute Genomics Platform"/>
            <person name="Russ C."/>
            <person name="Tyler B."/>
            <person name="Panabieres F."/>
            <person name="Shan W."/>
            <person name="Tripathy S."/>
            <person name="Grunwald N."/>
            <person name="Machado M."/>
            <person name="Johnson C.S."/>
            <person name="Arredondo F."/>
            <person name="Hong C."/>
            <person name="Coffey M."/>
            <person name="Young S.K."/>
            <person name="Zeng Q."/>
            <person name="Gargeya S."/>
            <person name="Fitzgerald M."/>
            <person name="Abouelleil A."/>
            <person name="Alvarado L."/>
            <person name="Chapman S.B."/>
            <person name="Gainer-Dewar J."/>
            <person name="Goldberg J."/>
            <person name="Griggs A."/>
            <person name="Gujja S."/>
            <person name="Hansen M."/>
            <person name="Howarth C."/>
            <person name="Imamovic A."/>
            <person name="Ireland A."/>
            <person name="Larimer J."/>
            <person name="McCowan C."/>
            <person name="Murphy C."/>
            <person name="Pearson M."/>
            <person name="Poon T.W."/>
            <person name="Priest M."/>
            <person name="Roberts A."/>
            <person name="Saif S."/>
            <person name="Shea T."/>
            <person name="Sykes S."/>
            <person name="Wortman J."/>
            <person name="Nusbaum C."/>
            <person name="Birren B."/>
        </authorList>
    </citation>
    <scope>NUCLEOTIDE SEQUENCE [LARGE SCALE GENOMIC DNA]</scope>
    <source>
        <strain evidence="1">CJ02B3</strain>
    </source>
</reference>
<sequence length="179" mass="20259">MRVQRLRCSCQACEDVKTTPLCPCRARVMICQLEGLVTEEDAYSHITPARQPSKPVLTTGMKAVVKDWASQGLKPKRIWTALLDRFNLQEETAPKLSTVQRFVHHHVAGRLGGSDLLEAQQQEHHSEVLAMLREIYVAVTGKPLRVHYVMGDADAAQWNAVHEVFSPDNDIVFLMCYFM</sequence>
<name>W2GFV7_PHYNI</name>
<accession>W2GFV7</accession>
<dbReference type="VEuPathDB" id="FungiDB:PPTG_03102"/>